<evidence type="ECO:0000256" key="3">
    <source>
        <dbReference type="ARBA" id="ARBA00022737"/>
    </source>
</evidence>
<proteinExistence type="predicted"/>
<sequence length="2110" mass="209636">MTTNEDTTVNIAVNTNDTFENAGHAITAINGNAIIVGTPIAVANGSVTLKADGTLDFAPAANYNGSTSFTYTVTSGGATETASVTVTVTSVADAPMTVDPAVPGQTFDPATGNYATSTVEDTAVTGQVSAIDGDGDPLTYSVSTTAAHGAVTVNAATGAYTYTPTADYYGSDSFVIGISDGTGNISLSTVSVTVSAVVDIAGDAITTNEDTTVNIAVNTNDTFENAGHAITAINGSAVVVGSPVAVANGSVTLKADGTLDFAPAANYNGSTSFTYTVTSGGATETATVTVTVTAVADAPMMVDPAVPGQTFDPATGNYATSTTEDTAVTGQVSAVDGDGDALTYSVGTTAAHGTVTVNATTGAYTYTPAADYHGGDSFIIAISDGTGNISHSTVSVTISSVVDIADDTITTNEDTPVNIAVNANDSFESAGHGITAINGSAVVVGTPVAVANGSVTLKADGTLDFAPAANYNGTTSFTYTVTSGGAVETATVTVTVTAVADAPMTVDPAVPGQTFDPATGNYATSTSEDTAVTGQVSAVDGDGDPLAYSVSTNAAHGSVTVNATTGVYTYTPTADYYGSDSFVVSISDGNGNVSLSTVNVTVSAVVDVANDTITTSEDTTVNIAVNTNDSFENTGHAITAIDGTAIAVGTPVAVTNGSVTLRADGTLDFTPTTDFNGSTSFTYTVTSGGAVETATVMVTVTAVADAPMTVDPAVAGQTFDPATGNYATSTTEDTAVTGQVLAVDGDGDPLTYGVSTTAAHGTVTVNAATGVYTYTPTADYYGSDSFVIGISDGTGNVSLSTVSVTVSAVVDIANDTVTTNEDTTVNIAVNANDTFDNAGHAITAINGSAVVVGTPVAVANGSVTLNADGTLDFAPTANYNGVTSFTYTVTSGGVDETATVNVTVTAVADAPMTVDPAIPGQTFDPATGNYATSTVEDTAVSGQVSATDADGDTLGYGVGTAPAHGTVTVNATTGAYTYTPTADYYGADSFVISISDGAGNVSLSTVSVTVAAVVDIADDTITTSEDTTVTIAVNGNDSFENTGHAITAIDGNAIVVGTPLAVANGSVTLNVDGTLDFAPTANYNGSTSFTYTVTSGGAVETATVTVTVTAVADTPMTLDPGVPGQTFDPATGNYATSTNEDTAVTGQVSAADGDGDPLAYSVSTTAAHGTVAVNAATGVYTYTPTADYYGSDSFVISISDGTGNVSLSTVTVTVAPVADIAGDTVTTNEDTTVNIAVDGNDSFENAGRVITAIDGNAITVGTPVAVANGLVTLNADGTLDFAPTANTTGSTSFTYTVTSGGATETATVTVNVTAVPDAPTQVDPAVPGQTYDPVTGNYAVSTNEDTAVSGQVLAVDVDGDPLAYSVSTAPAHGTVTVNAATGAYTYTPTGDYNGTDSFVVSISDGTGNVIVATVNVTVAAVADIANDSVTTLEDTTVNIAVNGNDSFENAGHAVTAINGNALLLGTPMAVTNGSVVLKADGTLDFIPASNFHGATSFTYTVTSGGVTETATVTVNVTSVNDIPVLLGNRVGGQVFDPNTGEFTVPTLEDTPVSGRVAALDTDGEPLSYAVSGLPAHGTVTIDAATGAYVYTPSGDFHGNDRFVVTIADGSGGTLQAVVNVSVAAVADIADDTVTTREDTPVNIVVNGNDTFENAGHAVTAIDGTAATVGAPIAVANGVVTLRADGSLDFTPSADYNGTTQFTYTVTSGGASETATVTVNVTAVNDSPVVPAVTVSLPLGGGSLDVPANRGLLAGASDVDGDPLFVADVSVDGVPGRTPAGSPLALPGAGTLLVRPDGSYVFTPSSGFTGELVVRYRVSDGNGGFTESTFTLRNSASLFTEQDDLRFVEGAGASESAIGGNGGMVASEVNSVLIRAVNGLGSLDGTPDLQQSGGAVLLAVNGVNSLDHLGSFTGVGAVLQAVNDIDSLNGIDDIGARSGLHQLLGSGLGGGLGDGQAVLSTLPLGAGLQLDLVGRGDQLLFIVNGGDGKADMRITLANGAALPGWVQADGRGLLLINRPAGMETLSLRLTPRSGPGAGVGRVITLDFLSGTMREQRAPADPVLRPQTTPDAKPGASLAAPERLAGAPFSVQLAQAARQHDVEDIALMDLLD</sequence>
<evidence type="ECO:0000313" key="9">
    <source>
        <dbReference type="EMBL" id="PPA74355.1"/>
    </source>
</evidence>
<evidence type="ECO:0000256" key="4">
    <source>
        <dbReference type="ARBA" id="ARBA00022837"/>
    </source>
</evidence>
<dbReference type="NCBIfam" id="NF012211">
    <property type="entry name" value="tand_rpt_95"/>
    <property type="match status" value="18"/>
</dbReference>
<dbReference type="SUPFAM" id="SSF49313">
    <property type="entry name" value="Cadherin-like"/>
    <property type="match status" value="3"/>
</dbReference>
<dbReference type="Gene3D" id="2.60.40.3440">
    <property type="match status" value="16"/>
</dbReference>
<dbReference type="GO" id="GO:0005911">
    <property type="term" value="C:cell-cell junction"/>
    <property type="evidence" value="ECO:0007669"/>
    <property type="project" value="TreeGrafter"/>
</dbReference>
<dbReference type="GO" id="GO:0005509">
    <property type="term" value="F:calcium ion binding"/>
    <property type="evidence" value="ECO:0007669"/>
    <property type="project" value="InterPro"/>
</dbReference>
<keyword evidence="4" id="KW-0106">Calcium</keyword>
<dbReference type="Proteomes" id="UP000239990">
    <property type="component" value="Unassembled WGS sequence"/>
</dbReference>
<name>A0A2S5GN97_9BURK</name>
<gene>
    <name evidence="9" type="ORF">C4E15_21730</name>
</gene>
<evidence type="ECO:0008006" key="11">
    <source>
        <dbReference type="Google" id="ProtNLM"/>
    </source>
</evidence>
<dbReference type="GO" id="GO:0016020">
    <property type="term" value="C:membrane"/>
    <property type="evidence" value="ECO:0007669"/>
    <property type="project" value="UniProtKB-SubCell"/>
</dbReference>
<keyword evidence="6" id="KW-1133">Transmembrane helix</keyword>
<dbReference type="PANTHER" id="PTHR24025">
    <property type="entry name" value="DESMOGLEIN FAMILY MEMBER"/>
    <property type="match status" value="1"/>
</dbReference>
<comment type="subcellular location">
    <subcellularLocation>
        <location evidence="1">Membrane</location>
    </subcellularLocation>
</comment>
<evidence type="ECO:0000256" key="6">
    <source>
        <dbReference type="ARBA" id="ARBA00022989"/>
    </source>
</evidence>
<dbReference type="InterPro" id="IPR050971">
    <property type="entry name" value="Cadherin-domain_protein"/>
</dbReference>
<comment type="caution">
    <text evidence="9">The sequence shown here is derived from an EMBL/GenBank/DDBJ whole genome shotgun (WGS) entry which is preliminary data.</text>
</comment>
<evidence type="ECO:0000256" key="2">
    <source>
        <dbReference type="ARBA" id="ARBA00022692"/>
    </source>
</evidence>
<evidence type="ECO:0000256" key="1">
    <source>
        <dbReference type="ARBA" id="ARBA00004370"/>
    </source>
</evidence>
<protein>
    <recommendedName>
        <fullName evidence="11">Tandem-95 repeat protein</fullName>
    </recommendedName>
</protein>
<dbReference type="Pfam" id="PF17963">
    <property type="entry name" value="Big_9"/>
    <property type="match status" value="18"/>
</dbReference>
<dbReference type="InterPro" id="IPR015919">
    <property type="entry name" value="Cadherin-like_sf"/>
</dbReference>
<organism evidence="9 10">
    <name type="scientific">Achromobacter spanius</name>
    <dbReference type="NCBI Taxonomy" id="217203"/>
    <lineage>
        <taxon>Bacteria</taxon>
        <taxon>Pseudomonadati</taxon>
        <taxon>Pseudomonadota</taxon>
        <taxon>Betaproteobacteria</taxon>
        <taxon>Burkholderiales</taxon>
        <taxon>Alcaligenaceae</taxon>
        <taxon>Achromobacter</taxon>
    </lineage>
</organism>
<dbReference type="EMBL" id="PREU01000010">
    <property type="protein sequence ID" value="PPA74355.1"/>
    <property type="molecule type" value="Genomic_DNA"/>
</dbReference>
<keyword evidence="5" id="KW-0130">Cell adhesion</keyword>
<reference evidence="9 10" key="1">
    <citation type="submission" date="2018-02" db="EMBL/GenBank/DDBJ databases">
        <title>Draft Genome of Achromobacter spanius stain 6.</title>
        <authorList>
            <person name="Gunasekera T.S."/>
            <person name="Radwan O."/>
            <person name="Ruiz O.N."/>
        </authorList>
    </citation>
    <scope>NUCLEOTIDE SEQUENCE [LARGE SCALE GENOMIC DNA]</scope>
    <source>
        <strain evidence="9 10">6</strain>
    </source>
</reference>
<evidence type="ECO:0000256" key="8">
    <source>
        <dbReference type="SAM" id="MobiDB-lite"/>
    </source>
</evidence>
<keyword evidence="7" id="KW-0472">Membrane</keyword>
<keyword evidence="2" id="KW-0812">Transmembrane</keyword>
<dbReference type="Gene3D" id="2.60.40.2810">
    <property type="match status" value="1"/>
</dbReference>
<dbReference type="CDD" id="cd11304">
    <property type="entry name" value="Cadherin_repeat"/>
    <property type="match status" value="3"/>
</dbReference>
<keyword evidence="3" id="KW-0677">Repeat</keyword>
<feature type="region of interest" description="Disordered" evidence="8">
    <location>
        <begin position="2053"/>
        <end position="2076"/>
    </location>
</feature>
<dbReference type="PANTHER" id="PTHR24025:SF23">
    <property type="entry name" value="NEURAL-CADHERIN"/>
    <property type="match status" value="1"/>
</dbReference>
<accession>A0A2S5GN97</accession>
<evidence type="ECO:0000256" key="5">
    <source>
        <dbReference type="ARBA" id="ARBA00022889"/>
    </source>
</evidence>
<dbReference type="GO" id="GO:0098609">
    <property type="term" value="P:cell-cell adhesion"/>
    <property type="evidence" value="ECO:0007669"/>
    <property type="project" value="TreeGrafter"/>
</dbReference>
<evidence type="ECO:0000256" key="7">
    <source>
        <dbReference type="ARBA" id="ARBA00023136"/>
    </source>
</evidence>
<evidence type="ECO:0000313" key="10">
    <source>
        <dbReference type="Proteomes" id="UP000239990"/>
    </source>
</evidence>